<dbReference type="PANTHER" id="PTHR35789:SF1">
    <property type="entry name" value="SPORE GERMINATION PROTEIN B3"/>
    <property type="match status" value="1"/>
</dbReference>
<dbReference type="InterPro" id="IPR038501">
    <property type="entry name" value="Spore_GerAC_C_sf"/>
</dbReference>
<evidence type="ECO:0000259" key="1">
    <source>
        <dbReference type="Pfam" id="PF05504"/>
    </source>
</evidence>
<protein>
    <recommendedName>
        <fullName evidence="1">Spore germination GerAC-like C-terminal domain-containing protein</fullName>
    </recommendedName>
</protein>
<reference evidence="2" key="1">
    <citation type="submission" date="2019-08" db="EMBL/GenBank/DDBJ databases">
        <authorList>
            <person name="Kucharzyk K."/>
            <person name="Murdoch R.W."/>
            <person name="Higgins S."/>
            <person name="Loffler F."/>
        </authorList>
    </citation>
    <scope>NUCLEOTIDE SEQUENCE</scope>
</reference>
<name>A0A645H5B2_9ZZZZ</name>
<dbReference type="PANTHER" id="PTHR35789">
    <property type="entry name" value="SPORE GERMINATION PROTEIN B3"/>
    <property type="match status" value="1"/>
</dbReference>
<proteinExistence type="predicted"/>
<feature type="domain" description="Spore germination GerAC-like C-terminal" evidence="1">
    <location>
        <begin position="10"/>
        <end position="175"/>
    </location>
</feature>
<organism evidence="2">
    <name type="scientific">bioreactor metagenome</name>
    <dbReference type="NCBI Taxonomy" id="1076179"/>
    <lineage>
        <taxon>unclassified sequences</taxon>
        <taxon>metagenomes</taxon>
        <taxon>ecological metagenomes</taxon>
    </lineage>
</organism>
<gene>
    <name evidence="2" type="ORF">SDC9_181681</name>
</gene>
<dbReference type="Pfam" id="PF05504">
    <property type="entry name" value="Spore_GerAC"/>
    <property type="match status" value="1"/>
</dbReference>
<evidence type="ECO:0000313" key="2">
    <source>
        <dbReference type="EMBL" id="MPN34188.1"/>
    </source>
</evidence>
<dbReference type="InterPro" id="IPR046953">
    <property type="entry name" value="Spore_GerAC-like_C"/>
</dbReference>
<dbReference type="EMBL" id="VSSQ01087101">
    <property type="protein sequence ID" value="MPN34188.1"/>
    <property type="molecule type" value="Genomic_DNA"/>
</dbReference>
<dbReference type="AlphaFoldDB" id="A0A645H5B2"/>
<comment type="caution">
    <text evidence="2">The sequence shown here is derived from an EMBL/GenBank/DDBJ whole genome shotgun (WGS) entry which is preliminary data.</text>
</comment>
<accession>A0A645H5B2</accession>
<dbReference type="InterPro" id="IPR008844">
    <property type="entry name" value="Spore_GerAC-like"/>
</dbReference>
<dbReference type="GO" id="GO:0016020">
    <property type="term" value="C:membrane"/>
    <property type="evidence" value="ECO:0007669"/>
    <property type="project" value="InterPro"/>
</dbReference>
<sequence>MVTNPAEFLGVAVFQGDKMVGVLDNKQTRGLAILEGKFGHGFFVVADPVVPQKAINLEVEEGRKPKITVDLIDGQARIAIDVFMEAEITAIGSDVNYEGEGYRQQLEEEVSKVIQQDIEDMLAVTQPLGSDVAGLGYYLRPKLGSYQELLNLNWPELYRNAETSVKVVTRVRRTGLMIKTSPDDPKERRK</sequence>
<dbReference type="Gene3D" id="3.30.300.210">
    <property type="entry name" value="Nutrient germinant receptor protein C, domain 3"/>
    <property type="match status" value="1"/>
</dbReference>
<dbReference type="GO" id="GO:0009847">
    <property type="term" value="P:spore germination"/>
    <property type="evidence" value="ECO:0007669"/>
    <property type="project" value="InterPro"/>
</dbReference>